<keyword evidence="2" id="KW-1185">Reference proteome</keyword>
<evidence type="ECO:0000313" key="1">
    <source>
        <dbReference type="EMBL" id="GGS10065.1"/>
    </source>
</evidence>
<proteinExistence type="predicted"/>
<evidence type="ECO:0000313" key="2">
    <source>
        <dbReference type="Proteomes" id="UP000644548"/>
    </source>
</evidence>
<reference evidence="2" key="1">
    <citation type="journal article" date="2019" name="Int. J. Syst. Evol. Microbiol.">
        <title>The Global Catalogue of Microorganisms (GCM) 10K type strain sequencing project: providing services to taxonomists for standard genome sequencing and annotation.</title>
        <authorList>
            <consortium name="The Broad Institute Genomics Platform"/>
            <consortium name="The Broad Institute Genome Sequencing Center for Infectious Disease"/>
            <person name="Wu L."/>
            <person name="Ma J."/>
        </authorList>
    </citation>
    <scope>NUCLEOTIDE SEQUENCE [LARGE SCALE GENOMIC DNA]</scope>
    <source>
        <strain evidence="2">JCM 31405</strain>
    </source>
</reference>
<sequence length="161" mass="17721">MMFHPSPAELRDVIREPDRFRPAEVHAASIGAGIPLRVWHWPASPHARVSVARLESTDGWSLMLNAGAYAWQELAPAARLLFMSAPPGSSVRASQILQGPFQGHTLIERTGLNGGVEVRSAGYTQAILRAERQSGVRWDPLAAYVLRRASFCARKHVWCAS</sequence>
<dbReference type="Proteomes" id="UP000644548">
    <property type="component" value="Unassembled WGS sequence"/>
</dbReference>
<gene>
    <name evidence="1" type="ORF">GCM10008960_40320</name>
</gene>
<accession>A0ABQ2S987</accession>
<comment type="caution">
    <text evidence="1">The sequence shown here is derived from an EMBL/GenBank/DDBJ whole genome shotgun (WGS) entry which is preliminary data.</text>
</comment>
<dbReference type="EMBL" id="BMQN01000027">
    <property type="protein sequence ID" value="GGS10065.1"/>
    <property type="molecule type" value="Genomic_DNA"/>
</dbReference>
<name>A0ABQ2S987_9DEIO</name>
<organism evidence="1 2">
    <name type="scientific">Deinococcus sedimenti</name>
    <dbReference type="NCBI Taxonomy" id="1867090"/>
    <lineage>
        <taxon>Bacteria</taxon>
        <taxon>Thermotogati</taxon>
        <taxon>Deinococcota</taxon>
        <taxon>Deinococci</taxon>
        <taxon>Deinococcales</taxon>
        <taxon>Deinococcaceae</taxon>
        <taxon>Deinococcus</taxon>
    </lineage>
</organism>
<protein>
    <submittedName>
        <fullName evidence="1">Uncharacterized protein</fullName>
    </submittedName>
</protein>